<name>A0A367FIY6_9ACTN</name>
<evidence type="ECO:0008006" key="3">
    <source>
        <dbReference type="Google" id="ProtNLM"/>
    </source>
</evidence>
<dbReference type="AlphaFoldDB" id="A0A367FIY6"/>
<dbReference type="EMBL" id="QOIL01000009">
    <property type="protein sequence ID" value="RCG29869.1"/>
    <property type="molecule type" value="Genomic_DNA"/>
</dbReference>
<evidence type="ECO:0000313" key="2">
    <source>
        <dbReference type="Proteomes" id="UP000253094"/>
    </source>
</evidence>
<keyword evidence="2" id="KW-1185">Reference proteome</keyword>
<evidence type="ECO:0000313" key="1">
    <source>
        <dbReference type="EMBL" id="RCG29869.1"/>
    </source>
</evidence>
<sequence length="144" mass="15066">MSDQIPRQLRARIERALSAYRVVIVGGPRQVGKTTLAKELLSAKGTFRQLDKDETLAAAIVDPLGFATVGTPPRGKSAASGQAPLPFLAGSMPFSPAILRTYASMNGECATTSGRAFASLQRGHHVGDDGRTGGTSGLITIRSD</sequence>
<comment type="caution">
    <text evidence="1">The sequence shown here is derived from an EMBL/GenBank/DDBJ whole genome shotgun (WGS) entry which is preliminary data.</text>
</comment>
<dbReference type="Proteomes" id="UP000253094">
    <property type="component" value="Unassembled WGS sequence"/>
</dbReference>
<organism evidence="1 2">
    <name type="scientific">Sphaerisporangium album</name>
    <dbReference type="NCBI Taxonomy" id="509200"/>
    <lineage>
        <taxon>Bacteria</taxon>
        <taxon>Bacillati</taxon>
        <taxon>Actinomycetota</taxon>
        <taxon>Actinomycetes</taxon>
        <taxon>Streptosporangiales</taxon>
        <taxon>Streptosporangiaceae</taxon>
        <taxon>Sphaerisporangium</taxon>
    </lineage>
</organism>
<dbReference type="RefSeq" id="WP_114029812.1">
    <property type="nucleotide sequence ID" value="NZ_QOIL01000009.1"/>
</dbReference>
<gene>
    <name evidence="1" type="ORF">DQ384_16985</name>
</gene>
<reference evidence="1 2" key="1">
    <citation type="submission" date="2018-06" db="EMBL/GenBank/DDBJ databases">
        <title>Sphaerisporangium craniellae sp. nov., isolated from a marine sponge in the South China Sea.</title>
        <authorList>
            <person name="Li L."/>
        </authorList>
    </citation>
    <scope>NUCLEOTIDE SEQUENCE [LARGE SCALE GENOMIC DNA]</scope>
    <source>
        <strain evidence="1 2">CCTCC AA 208026</strain>
    </source>
</reference>
<protein>
    <recommendedName>
        <fullName evidence="3">AAA domain-containing protein</fullName>
    </recommendedName>
</protein>
<dbReference type="OrthoDB" id="128089at2"/>
<proteinExistence type="predicted"/>
<accession>A0A367FIY6</accession>